<evidence type="ECO:0000256" key="13">
    <source>
        <dbReference type="PIRSR" id="PIRSR001415-2"/>
    </source>
</evidence>
<feature type="binding site" evidence="13">
    <location>
        <position position="273"/>
    </location>
    <ligand>
        <name>5-aminolevulinate</name>
        <dbReference type="ChEBI" id="CHEBI:356416"/>
        <label>2</label>
    </ligand>
</feature>
<comment type="subunit">
    <text evidence="4 16">Homooctamer.</text>
</comment>
<dbReference type="GO" id="GO:0004655">
    <property type="term" value="F:porphobilinogen synthase activity"/>
    <property type="evidence" value="ECO:0007669"/>
    <property type="project" value="UniProtKB-EC"/>
</dbReference>
<feature type="binding site" evidence="14">
    <location>
        <position position="119"/>
    </location>
    <ligand>
        <name>Zn(2+)</name>
        <dbReference type="ChEBI" id="CHEBI:29105"/>
        <note>catalytic</note>
    </ligand>
</feature>
<dbReference type="GO" id="GO:0005829">
    <property type="term" value="C:cytosol"/>
    <property type="evidence" value="ECO:0007669"/>
    <property type="project" value="TreeGrafter"/>
</dbReference>
<comment type="pathway">
    <text evidence="2">Porphyrin-containing compound metabolism; protoporphyrin-IX biosynthesis; coproporphyrinogen-III from 5-aminolevulinate: step 1/4.</text>
</comment>
<dbReference type="GO" id="GO:0008270">
    <property type="term" value="F:zinc ion binding"/>
    <property type="evidence" value="ECO:0007669"/>
    <property type="project" value="TreeGrafter"/>
</dbReference>
<evidence type="ECO:0000256" key="14">
    <source>
        <dbReference type="PIRSR" id="PIRSR001415-3"/>
    </source>
</evidence>
<feature type="binding site" evidence="13">
    <location>
        <position position="312"/>
    </location>
    <ligand>
        <name>5-aminolevulinate</name>
        <dbReference type="ChEBI" id="CHEBI:356416"/>
        <label>2</label>
    </ligand>
</feature>
<comment type="catalytic activity">
    <reaction evidence="11 16">
        <text>2 5-aminolevulinate = porphobilinogen + 2 H2O + H(+)</text>
        <dbReference type="Rhea" id="RHEA:24064"/>
        <dbReference type="ChEBI" id="CHEBI:15377"/>
        <dbReference type="ChEBI" id="CHEBI:15378"/>
        <dbReference type="ChEBI" id="CHEBI:58126"/>
        <dbReference type="ChEBI" id="CHEBI:356416"/>
        <dbReference type="EC" id="4.2.1.24"/>
    </reaction>
</comment>
<feature type="binding site" evidence="14">
    <location>
        <position position="121"/>
    </location>
    <ligand>
        <name>Zn(2+)</name>
        <dbReference type="ChEBI" id="CHEBI:29105"/>
        <note>catalytic</note>
    </ligand>
</feature>
<evidence type="ECO:0000256" key="16">
    <source>
        <dbReference type="RuleBase" id="RU000515"/>
    </source>
</evidence>
<reference evidence="18" key="1">
    <citation type="submission" date="2020-10" db="EMBL/GenBank/DDBJ databases">
        <authorList>
            <person name="Gilroy R."/>
        </authorList>
    </citation>
    <scope>NUCLEOTIDE SEQUENCE</scope>
    <source>
        <strain evidence="18">CHK187-14744</strain>
    </source>
</reference>
<comment type="function">
    <text evidence="10">Catalyzes an early step in the biosynthesis of tetrapyrroles. Binds two molecules of 5-aminolevulinate per subunit, each at a distinct site, and catalyzes their condensation to form porphobilinogen.</text>
</comment>
<accession>A0A9D1HGU4</accession>
<dbReference type="Pfam" id="PF00490">
    <property type="entry name" value="ALAD"/>
    <property type="match status" value="1"/>
</dbReference>
<comment type="similarity">
    <text evidence="3 17">Belongs to the ALAD family.</text>
</comment>
<feature type="binding site" evidence="15">
    <location>
        <position position="232"/>
    </location>
    <ligand>
        <name>Mg(2+)</name>
        <dbReference type="ChEBI" id="CHEBI:18420"/>
    </ligand>
</feature>
<name>A0A9D1HGU4_9FIRM</name>
<dbReference type="FunFam" id="3.20.20.70:FF:000019">
    <property type="entry name" value="Delta-aminolevulinic acid dehydratase"/>
    <property type="match status" value="1"/>
</dbReference>
<evidence type="ECO:0000256" key="2">
    <source>
        <dbReference type="ARBA" id="ARBA00004694"/>
    </source>
</evidence>
<feature type="active site" description="Schiff-base intermediate with substrate" evidence="12">
    <location>
        <position position="247"/>
    </location>
</feature>
<feature type="binding site" evidence="13">
    <location>
        <position position="216"/>
    </location>
    <ligand>
        <name>5-aminolevulinate</name>
        <dbReference type="ChEBI" id="CHEBI:356416"/>
        <label>1</label>
    </ligand>
</feature>
<gene>
    <name evidence="18" type="primary">hemB</name>
    <name evidence="18" type="ORF">IAB63_08310</name>
</gene>
<keyword evidence="14" id="KW-0479">Metal-binding</keyword>
<evidence type="ECO:0000256" key="10">
    <source>
        <dbReference type="ARBA" id="ARBA00025628"/>
    </source>
</evidence>
<comment type="caution">
    <text evidence="18">The sequence shown here is derived from an EMBL/GenBank/DDBJ whole genome shotgun (WGS) entry which is preliminary data.</text>
</comment>
<dbReference type="SUPFAM" id="SSF51569">
    <property type="entry name" value="Aldolase"/>
    <property type="match status" value="1"/>
</dbReference>
<evidence type="ECO:0000256" key="5">
    <source>
        <dbReference type="ARBA" id="ARBA00012053"/>
    </source>
</evidence>
<evidence type="ECO:0000256" key="4">
    <source>
        <dbReference type="ARBA" id="ARBA00011823"/>
    </source>
</evidence>
<dbReference type="EC" id="4.2.1.24" evidence="5 16"/>
<sequence length="326" mass="36696">MEMTRRPRRLRNSENIRNLIHEYEVGLSDLVYPVFVMEGEGVKEEIPSMPGIYHYSLDTLAEHMKEVWDLGIRAVLFFGIPDHKDEAGSEAYRCDGIVQRAIRQTKETYPEMICIADICLCEYTSHGHCGVIKDGKILNDETLELLSKTALSCAKAGVDIVAPSDMMDGRIGHIRKTLDENGYEDVLIMAYSIKYASAFYGPFREAAHSAPAFGDRKTYQMDWRNKKDALVEAGLDVEEGADILMVKPALAYLDVVAMIAENYPLPICTYSVSGEYSMMKAAAQNGWIDEEKVVMESMTAMKRAGAKILITYYALDIARWLKQSQD</sequence>
<dbReference type="Proteomes" id="UP000824164">
    <property type="component" value="Unassembled WGS sequence"/>
</dbReference>
<evidence type="ECO:0000256" key="15">
    <source>
        <dbReference type="PIRSR" id="PIRSR001415-5"/>
    </source>
</evidence>
<dbReference type="EMBL" id="DVLT01000050">
    <property type="protein sequence ID" value="HIU03238.1"/>
    <property type="molecule type" value="Genomic_DNA"/>
</dbReference>
<evidence type="ECO:0000256" key="12">
    <source>
        <dbReference type="PIRSR" id="PIRSR001415-1"/>
    </source>
</evidence>
<dbReference type="Gene3D" id="3.20.20.70">
    <property type="entry name" value="Aldolase class I"/>
    <property type="match status" value="1"/>
</dbReference>
<proteinExistence type="inferred from homology"/>
<evidence type="ECO:0000256" key="11">
    <source>
        <dbReference type="ARBA" id="ARBA00047651"/>
    </source>
</evidence>
<evidence type="ECO:0000256" key="7">
    <source>
        <dbReference type="ARBA" id="ARBA00023133"/>
    </source>
</evidence>
<dbReference type="CDD" id="cd00384">
    <property type="entry name" value="ALAD_PBGS"/>
    <property type="match status" value="1"/>
</dbReference>
<keyword evidence="15" id="KW-0460">Magnesium</keyword>
<evidence type="ECO:0000256" key="9">
    <source>
        <dbReference type="ARBA" id="ARBA00023244"/>
    </source>
</evidence>
<evidence type="ECO:0000256" key="17">
    <source>
        <dbReference type="RuleBase" id="RU004161"/>
    </source>
</evidence>
<keyword evidence="8 16" id="KW-0456">Lyase</keyword>
<feature type="binding site" evidence="14">
    <location>
        <position position="129"/>
    </location>
    <ligand>
        <name>Zn(2+)</name>
        <dbReference type="ChEBI" id="CHEBI:29105"/>
        <note>catalytic</note>
    </ligand>
</feature>
<dbReference type="PIRSF" id="PIRSF001415">
    <property type="entry name" value="Porphbilin_synth"/>
    <property type="match status" value="1"/>
</dbReference>
<feature type="binding site" evidence="13">
    <location>
        <position position="204"/>
    </location>
    <ligand>
        <name>5-aminolevulinate</name>
        <dbReference type="ChEBI" id="CHEBI:356416"/>
        <label>1</label>
    </ligand>
</feature>
<keyword evidence="9 16" id="KW-0627">Porphyrin biosynthesis</keyword>
<dbReference type="PANTHER" id="PTHR11458:SF0">
    <property type="entry name" value="DELTA-AMINOLEVULINIC ACID DEHYDRATASE"/>
    <property type="match status" value="1"/>
</dbReference>
<feature type="active site" description="Schiff-base intermediate with substrate" evidence="12">
    <location>
        <position position="194"/>
    </location>
</feature>
<dbReference type="SMART" id="SM01004">
    <property type="entry name" value="ALAD"/>
    <property type="match status" value="1"/>
</dbReference>
<dbReference type="AlphaFoldDB" id="A0A9D1HGU4"/>
<protein>
    <recommendedName>
        <fullName evidence="6 16">Delta-aminolevulinic acid dehydratase</fullName>
        <ecNumber evidence="5 16">4.2.1.24</ecNumber>
    </recommendedName>
</protein>
<dbReference type="PANTHER" id="PTHR11458">
    <property type="entry name" value="DELTA-AMINOLEVULINIC ACID DEHYDRATASE"/>
    <property type="match status" value="1"/>
</dbReference>
<organism evidence="18 19">
    <name type="scientific">Candidatus Onthocola gallistercoris</name>
    <dbReference type="NCBI Taxonomy" id="2840876"/>
    <lineage>
        <taxon>Bacteria</taxon>
        <taxon>Bacillati</taxon>
        <taxon>Bacillota</taxon>
        <taxon>Bacilli</taxon>
        <taxon>Candidatus Onthocola</taxon>
    </lineage>
</organism>
<evidence type="ECO:0000256" key="8">
    <source>
        <dbReference type="ARBA" id="ARBA00023239"/>
    </source>
</evidence>
<evidence type="ECO:0000313" key="19">
    <source>
        <dbReference type="Proteomes" id="UP000824164"/>
    </source>
</evidence>
<evidence type="ECO:0000256" key="1">
    <source>
        <dbReference type="ARBA" id="ARBA00001947"/>
    </source>
</evidence>
<dbReference type="NCBIfam" id="NF006762">
    <property type="entry name" value="PRK09283.1"/>
    <property type="match status" value="1"/>
</dbReference>
<dbReference type="InterPro" id="IPR013785">
    <property type="entry name" value="Aldolase_TIM"/>
</dbReference>
<dbReference type="InterPro" id="IPR001731">
    <property type="entry name" value="ALAD"/>
</dbReference>
<dbReference type="PRINTS" id="PR00144">
    <property type="entry name" value="DALDHYDRTASE"/>
</dbReference>
<keyword evidence="14" id="KW-0862">Zinc</keyword>
<evidence type="ECO:0000256" key="3">
    <source>
        <dbReference type="ARBA" id="ARBA00008055"/>
    </source>
</evidence>
<dbReference type="PROSITE" id="PS00169">
    <property type="entry name" value="D_ALA_DEHYDRATASE"/>
    <property type="match status" value="1"/>
</dbReference>
<evidence type="ECO:0000313" key="18">
    <source>
        <dbReference type="EMBL" id="HIU03238.1"/>
    </source>
</evidence>
<keyword evidence="7" id="KW-0350">Heme biosynthesis</keyword>
<comment type="cofactor">
    <cofactor evidence="1">
        <name>Zn(2+)</name>
        <dbReference type="ChEBI" id="CHEBI:29105"/>
    </cofactor>
</comment>
<dbReference type="InterPro" id="IPR030656">
    <property type="entry name" value="ALAD_AS"/>
</dbReference>
<evidence type="ECO:0000256" key="6">
    <source>
        <dbReference type="ARBA" id="ARBA00020771"/>
    </source>
</evidence>
<dbReference type="GO" id="GO:0006783">
    <property type="term" value="P:heme biosynthetic process"/>
    <property type="evidence" value="ECO:0007669"/>
    <property type="project" value="UniProtKB-KW"/>
</dbReference>
<reference evidence="18" key="2">
    <citation type="journal article" date="2021" name="PeerJ">
        <title>Extensive microbial diversity within the chicken gut microbiome revealed by metagenomics and culture.</title>
        <authorList>
            <person name="Gilroy R."/>
            <person name="Ravi A."/>
            <person name="Getino M."/>
            <person name="Pursley I."/>
            <person name="Horton D.L."/>
            <person name="Alikhan N.F."/>
            <person name="Baker D."/>
            <person name="Gharbi K."/>
            <person name="Hall N."/>
            <person name="Watson M."/>
            <person name="Adriaenssens E.M."/>
            <person name="Foster-Nyarko E."/>
            <person name="Jarju S."/>
            <person name="Secka A."/>
            <person name="Antonio M."/>
            <person name="Oren A."/>
            <person name="Chaudhuri R.R."/>
            <person name="La Ragione R."/>
            <person name="Hildebrand F."/>
            <person name="Pallen M.J."/>
        </authorList>
    </citation>
    <scope>NUCLEOTIDE SEQUENCE</scope>
    <source>
        <strain evidence="18">CHK187-14744</strain>
    </source>
</reference>